<reference evidence="4" key="1">
    <citation type="submission" date="2017-02" db="UniProtKB">
        <authorList>
            <consortium name="WormBaseParasite"/>
        </authorList>
    </citation>
    <scope>IDENTIFICATION</scope>
</reference>
<evidence type="ECO:0000313" key="4">
    <source>
        <dbReference type="WBParaSite" id="ASIM_0000206401-mRNA-1"/>
    </source>
</evidence>
<dbReference type="Proteomes" id="UP000267096">
    <property type="component" value="Unassembled WGS sequence"/>
</dbReference>
<dbReference type="AlphaFoldDB" id="A0A0M3J3F1"/>
<evidence type="ECO:0000313" key="3">
    <source>
        <dbReference type="Proteomes" id="UP000267096"/>
    </source>
</evidence>
<keyword evidence="1" id="KW-0732">Signal</keyword>
<evidence type="ECO:0000256" key="1">
    <source>
        <dbReference type="SAM" id="SignalP"/>
    </source>
</evidence>
<proteinExistence type="predicted"/>
<keyword evidence="3" id="KW-1185">Reference proteome</keyword>
<accession>A0A0M3J3F1</accession>
<sequence length="120" mass="13324">MFNRRVITLSALRSAILLISIEQILCADQQFHELLFNERPLPWQESNLLAALANRLSGGYMRTERSIKRGKEIRYNFAGARTSDSGTTALEKLLSKTVPLGTAASKDNFIPDNCPGTTVL</sequence>
<reference evidence="2 3" key="2">
    <citation type="submission" date="2018-11" db="EMBL/GenBank/DDBJ databases">
        <authorList>
            <consortium name="Pathogen Informatics"/>
        </authorList>
    </citation>
    <scope>NUCLEOTIDE SEQUENCE [LARGE SCALE GENOMIC DNA]</scope>
</reference>
<gene>
    <name evidence="2" type="ORF">ASIM_LOCUS1935</name>
</gene>
<dbReference type="WBParaSite" id="ASIM_0000206401-mRNA-1">
    <property type="protein sequence ID" value="ASIM_0000206401-mRNA-1"/>
    <property type="gene ID" value="ASIM_0000206401"/>
</dbReference>
<dbReference type="EMBL" id="UYRR01002332">
    <property type="protein sequence ID" value="VDK19464.1"/>
    <property type="molecule type" value="Genomic_DNA"/>
</dbReference>
<evidence type="ECO:0000313" key="2">
    <source>
        <dbReference type="EMBL" id="VDK19464.1"/>
    </source>
</evidence>
<organism evidence="4">
    <name type="scientific">Anisakis simplex</name>
    <name type="common">Herring worm</name>
    <dbReference type="NCBI Taxonomy" id="6269"/>
    <lineage>
        <taxon>Eukaryota</taxon>
        <taxon>Metazoa</taxon>
        <taxon>Ecdysozoa</taxon>
        <taxon>Nematoda</taxon>
        <taxon>Chromadorea</taxon>
        <taxon>Rhabditida</taxon>
        <taxon>Spirurina</taxon>
        <taxon>Ascaridomorpha</taxon>
        <taxon>Ascaridoidea</taxon>
        <taxon>Anisakidae</taxon>
        <taxon>Anisakis</taxon>
        <taxon>Anisakis simplex complex</taxon>
    </lineage>
</organism>
<name>A0A0M3J3F1_ANISI</name>
<protein>
    <submittedName>
        <fullName evidence="4">Curli production assembly/transport component CsgF</fullName>
    </submittedName>
</protein>
<feature type="chain" id="PRO_5043120729" evidence="1">
    <location>
        <begin position="27"/>
        <end position="120"/>
    </location>
</feature>
<feature type="signal peptide" evidence="1">
    <location>
        <begin position="1"/>
        <end position="26"/>
    </location>
</feature>